<feature type="non-terminal residue" evidence="1">
    <location>
        <position position="1"/>
    </location>
</feature>
<dbReference type="AlphaFoldDB" id="A0A371H223"/>
<gene>
    <name evidence="1" type="ORF">CR513_20573</name>
</gene>
<organism evidence="1 2">
    <name type="scientific">Mucuna pruriens</name>
    <name type="common">Velvet bean</name>
    <name type="synonym">Dolichos pruriens</name>
    <dbReference type="NCBI Taxonomy" id="157652"/>
    <lineage>
        <taxon>Eukaryota</taxon>
        <taxon>Viridiplantae</taxon>
        <taxon>Streptophyta</taxon>
        <taxon>Embryophyta</taxon>
        <taxon>Tracheophyta</taxon>
        <taxon>Spermatophyta</taxon>
        <taxon>Magnoliopsida</taxon>
        <taxon>eudicotyledons</taxon>
        <taxon>Gunneridae</taxon>
        <taxon>Pentapetalae</taxon>
        <taxon>rosids</taxon>
        <taxon>fabids</taxon>
        <taxon>Fabales</taxon>
        <taxon>Fabaceae</taxon>
        <taxon>Papilionoideae</taxon>
        <taxon>50 kb inversion clade</taxon>
        <taxon>NPAAA clade</taxon>
        <taxon>indigoferoid/millettioid clade</taxon>
        <taxon>Phaseoleae</taxon>
        <taxon>Mucuna</taxon>
    </lineage>
</organism>
<dbReference type="Proteomes" id="UP000257109">
    <property type="component" value="Unassembled WGS sequence"/>
</dbReference>
<comment type="caution">
    <text evidence="1">The sequence shown here is derived from an EMBL/GenBank/DDBJ whole genome shotgun (WGS) entry which is preliminary data.</text>
</comment>
<keyword evidence="2" id="KW-1185">Reference proteome</keyword>
<sequence>MDCHTVGEQVQMLEIPPAHNATCSLMTSSLEHWDGNNSHPCLASWAFQIYMFQLEGHINISKLGLFGSEGKGREKEEGSRGGHIILVAGHTTSLIHGFFMFHSCLHIINQNILLAAEPKSKSLKTIWYNNLMNQPQSQC</sequence>
<dbReference type="EMBL" id="QJKJ01003827">
    <property type="protein sequence ID" value="RDX96736.1"/>
    <property type="molecule type" value="Genomic_DNA"/>
</dbReference>
<name>A0A371H223_MUCPR</name>
<proteinExistence type="predicted"/>
<protein>
    <submittedName>
        <fullName evidence="1">Uncharacterized protein</fullName>
    </submittedName>
</protein>
<reference evidence="1" key="1">
    <citation type="submission" date="2018-05" db="EMBL/GenBank/DDBJ databases">
        <title>Draft genome of Mucuna pruriens seed.</title>
        <authorList>
            <person name="Nnadi N.E."/>
            <person name="Vos R."/>
            <person name="Hasami M.H."/>
            <person name="Devisetty U.K."/>
            <person name="Aguiy J.C."/>
        </authorList>
    </citation>
    <scope>NUCLEOTIDE SEQUENCE [LARGE SCALE GENOMIC DNA]</scope>
    <source>
        <strain evidence="1">JCA_2017</strain>
    </source>
</reference>
<evidence type="ECO:0000313" key="1">
    <source>
        <dbReference type="EMBL" id="RDX96736.1"/>
    </source>
</evidence>
<accession>A0A371H223</accession>
<evidence type="ECO:0000313" key="2">
    <source>
        <dbReference type="Proteomes" id="UP000257109"/>
    </source>
</evidence>